<evidence type="ECO:0000313" key="3">
    <source>
        <dbReference type="Proteomes" id="UP000280547"/>
    </source>
</evidence>
<proteinExistence type="predicted"/>
<accession>A0A3G3M9S2</accession>
<reference evidence="2 3" key="1">
    <citation type="submission" date="2018-09" db="EMBL/GenBank/DDBJ databases">
        <authorList>
            <person name="Amanuel B.M."/>
            <person name="Anspach C.J."/>
            <person name="Chiquito R.J."/>
            <person name="Gales J.M."/>
            <person name="Hall T."/>
            <person name="Hotaki K."/>
            <person name="Lozano B."/>
            <person name="Mugisha B."/>
            <person name="Fogarty M.P."/>
            <person name="Leadon S.A."/>
            <person name="Molloy S.D."/>
            <person name="Garlena R.A."/>
            <person name="Russell D.A."/>
            <person name="Pope W.H."/>
            <person name="Jacobs-Sera D."/>
            <person name="Hatfull G.F."/>
        </authorList>
    </citation>
    <scope>NUCLEOTIDE SEQUENCE [LARGE SCALE GENOMIC DNA]</scope>
</reference>
<sequence length="109" mass="12084">MSIEAYAHYKLLRRVTVAEAAEAVGLGRTQYTAHRDNGTITADQVMRAMRVFGLNEIEALVEMGYSDKATVIEAVDQWDADFSPSNRTERGATATRKKSDTDVDHGYSL</sequence>
<feature type="compositionally biased region" description="Basic and acidic residues" evidence="1">
    <location>
        <begin position="97"/>
        <end position="109"/>
    </location>
</feature>
<dbReference type="RefSeq" id="YP_010246288.1">
    <property type="nucleotide sequence ID" value="NC_060134.1"/>
</dbReference>
<keyword evidence="3" id="KW-1185">Reference proteome</keyword>
<dbReference type="EMBL" id="MH976515">
    <property type="protein sequence ID" value="AYR03191.1"/>
    <property type="molecule type" value="Genomic_DNA"/>
</dbReference>
<dbReference type="KEGG" id="vg:70080832"/>
<dbReference type="Proteomes" id="UP000280547">
    <property type="component" value="Segment"/>
</dbReference>
<gene>
    <name evidence="2" type="primary">43</name>
    <name evidence="2" type="ORF">SEA_OCTOBIEN14_43</name>
</gene>
<protein>
    <submittedName>
        <fullName evidence="2">Immunity repressor</fullName>
    </submittedName>
</protein>
<evidence type="ECO:0000256" key="1">
    <source>
        <dbReference type="SAM" id="MobiDB-lite"/>
    </source>
</evidence>
<evidence type="ECO:0000313" key="2">
    <source>
        <dbReference type="EMBL" id="AYR03191.1"/>
    </source>
</evidence>
<dbReference type="GeneID" id="70080832"/>
<organism evidence="2 3">
    <name type="scientific">Gordonia phage Octobien14</name>
    <dbReference type="NCBI Taxonomy" id="2483673"/>
    <lineage>
        <taxon>Viruses</taxon>
        <taxon>Duplodnaviria</taxon>
        <taxon>Heunggongvirae</taxon>
        <taxon>Uroviricota</taxon>
        <taxon>Caudoviricetes</taxon>
        <taxon>Deeyouvirinae</taxon>
        <taxon>Octobienvirus</taxon>
        <taxon>Octobienvirus octobien14</taxon>
    </lineage>
</organism>
<name>A0A3G3M9S2_9CAUD</name>
<feature type="region of interest" description="Disordered" evidence="1">
    <location>
        <begin position="81"/>
        <end position="109"/>
    </location>
</feature>